<proteinExistence type="inferred from homology"/>
<comment type="cofactor">
    <cofactor evidence="1">
        <name>FMN</name>
        <dbReference type="ChEBI" id="CHEBI:58210"/>
    </cofactor>
</comment>
<comment type="pathway">
    <text evidence="16">Amino-acid biosynthesis.</text>
</comment>
<evidence type="ECO:0000256" key="9">
    <source>
        <dbReference type="ARBA" id="ARBA00022827"/>
    </source>
</evidence>
<dbReference type="PANTHER" id="PTHR11938">
    <property type="entry name" value="FAD NADPH DEHYDROGENASE/OXIDOREDUCTASE"/>
    <property type="match status" value="1"/>
</dbReference>
<dbReference type="GO" id="GO:0051538">
    <property type="term" value="F:3 iron, 4 sulfur cluster binding"/>
    <property type="evidence" value="ECO:0007669"/>
    <property type="project" value="UniProtKB-KW"/>
</dbReference>
<feature type="domain" description="Glutamine amidotransferase type-2" evidence="17">
    <location>
        <begin position="23"/>
        <end position="421"/>
    </location>
</feature>
<dbReference type="EMBL" id="MCIF01000002">
    <property type="protein sequence ID" value="RAQ96104.1"/>
    <property type="molecule type" value="Genomic_DNA"/>
</dbReference>
<dbReference type="CDD" id="cd00982">
    <property type="entry name" value="gltB_C"/>
    <property type="match status" value="1"/>
</dbReference>
<evidence type="ECO:0000313" key="19">
    <source>
        <dbReference type="Proteomes" id="UP000248706"/>
    </source>
</evidence>
<evidence type="ECO:0000256" key="14">
    <source>
        <dbReference type="ARBA" id="ARBA00023164"/>
    </source>
</evidence>
<dbReference type="Proteomes" id="UP000248706">
    <property type="component" value="Unassembled WGS sequence"/>
</dbReference>
<evidence type="ECO:0000256" key="10">
    <source>
        <dbReference type="ARBA" id="ARBA00022962"/>
    </source>
</evidence>
<dbReference type="Pfam" id="PF04898">
    <property type="entry name" value="Glu_syn_central"/>
    <property type="match status" value="1"/>
</dbReference>
<dbReference type="RefSeq" id="WP_112429398.1">
    <property type="nucleotide sequence ID" value="NZ_MCIF01000002.1"/>
</dbReference>
<evidence type="ECO:0000256" key="5">
    <source>
        <dbReference type="ARBA" id="ARBA00022605"/>
    </source>
</evidence>
<comment type="similarity">
    <text evidence="4">Belongs to the glutamate synthase family.</text>
</comment>
<reference evidence="18 19" key="1">
    <citation type="submission" date="2016-08" db="EMBL/GenBank/DDBJ databases">
        <title>Analysis of Carbohydrate Active Enzymes in Thermogemmatispora T81 Reveals Carbohydrate Degradation Ability.</title>
        <authorList>
            <person name="Tomazini A."/>
            <person name="Lal S."/>
            <person name="Stott M."/>
            <person name="Henrissat B."/>
            <person name="Polikarpov I."/>
            <person name="Sparling R."/>
            <person name="Levin D.B."/>
        </authorList>
    </citation>
    <scope>NUCLEOTIDE SEQUENCE [LARGE SCALE GENOMIC DNA]</scope>
    <source>
        <strain evidence="18 19">T81</strain>
    </source>
</reference>
<sequence length="1523" mass="165955">MQHHASADPAYPLYDARWEHDACGTGFIVQISGERSHALVEMALEALARLTHRGAQDADAETGDGAGVLTQLPTDLFRSELEAQGITPPEAHALAVGMLFLPPLARAPDELEASRQIVEQTLAELEIPLLLWRQPPLDESVLGSQARATLPTISQILLACPDKLTPEAFDASLYYARRLIERRWLEAGLANAYVASLSRHTLVYKGLMAPDTLARFYRDLANPLYTSAFAIFHQRYSTNTFPSWPLAQPFRMLAHNGEINTLLGNRNWMRAREKALTAARWGEKLAALLPVIQEGGSDSAQLDNVLEFLTCSGRDLLHSMQMLVPPAWEQMPELDHAWRAWCEYHAGQIEPWDGPAALVFSDGRFVGAALDRNGLRPARYTLTSNGLLILASEVGVISCEPHEVVEKGRLGPGQMIAVDLERHAVLRDEDIKAMLAQRQPYEQWLDANLVRLTRQPQVVSSELCSDGGDQQELDAEALFQRQLLFGVTNEDVELILRAMVQNAKEPIWSMGDDTPLASLSLRSRSLADYFHQRFAQVTNPPIDPLREQVVMSLDCYLGRRESLLSESPRHAHLIHLETPLLTEAQLKTLRHLEGQGFRARTLEATFALAEGPVGLEAALARLEREAVAAVHEGIDLLILSDLGTDLEHVPVPMLLAVGAVHQELIRQGLRTSVSLICETGAAWDIHQIALLLGYGAEAIVPAVALATVRALAGERHLESITPEEAVERYFHGVEEGLRKVMARMGISTVRNIIGGGQFEIVALEPALVERCFAGSPAHPGRVGLEQIARQLIEHHQKLAQPAEQPVAASRTAATAAAAHQRRKLPEAGYYRYRRDAEYHAFNPLVVRALQKVAQSGDPEDYRRFTELVYGRPPTNIRDLLSFVPREPIPIEEVEPVEAIRARFVVSAMSLGALSPEAHRTIAAAMNSIGGRNNTGEGGEDPDWYYELLEGHPVSSKIKQVASARFGVTTEYLVRAEELEIKMAQGSKPGEGGQLPPNKVTPFIARLRHTAPGVPLISPPPHHDIYSIEDLAQLIYDLRQVNPRARVGVKLVSSKGVGTIAAGVAKAHANYIHIAGHDGGTGASPFQSIKHAGIPWELGLAETQQTLVRNGLRSRVRVRVDGGLKTGRDVVIAAMLGADEFGFGTAIMVSLGCDMARQCHLNTCPAGIATQREDLRAKYTGRPEMVVNYLTLLAQEVREILARLGVRRLDEIIGRADLLQCPEDVSIELAPVLATPAGGFVAPAPPPPGSQVAAQILSEAEQALNGERSVFTQHSIQNADRTVGASLAGEIARRYGNQGLPGVSVTCTFHGSAGQSFGAFCVPGMRLILNGEANDYVGKGMTGGQIIIMPPPAARYPAHKNIIMGNAVLYGATGGQLFAAGCAGERFAVRNSGALAVVEGVGAHACEYMTGGMVVVLGSTGINFGAGMSAGVAYVLDAEGVFPPRCNTELVELQRINDPDEAEALRKLIVLHRKKTHSWRAAQILAEWDHMQRFFWRVAPRERVQTACDFLGAYPEEKRDAVGS</sequence>
<dbReference type="GO" id="GO:0015930">
    <property type="term" value="F:glutamate synthase activity"/>
    <property type="evidence" value="ECO:0007669"/>
    <property type="project" value="InterPro"/>
</dbReference>
<evidence type="ECO:0000256" key="13">
    <source>
        <dbReference type="ARBA" id="ARBA00023014"/>
    </source>
</evidence>
<dbReference type="Pfam" id="PF01645">
    <property type="entry name" value="Glu_synthase"/>
    <property type="match status" value="1"/>
</dbReference>
<evidence type="ECO:0000256" key="3">
    <source>
        <dbReference type="ARBA" id="ARBA00001974"/>
    </source>
</evidence>
<keyword evidence="9" id="KW-0274">FAD</keyword>
<accession>A0A328VLS1</accession>
<keyword evidence="10" id="KW-0315">Glutamine amidotransferase</keyword>
<dbReference type="CDD" id="cd00713">
    <property type="entry name" value="GltS"/>
    <property type="match status" value="1"/>
</dbReference>
<dbReference type="SUPFAM" id="SSF56235">
    <property type="entry name" value="N-terminal nucleophile aminohydrolases (Ntn hydrolases)"/>
    <property type="match status" value="1"/>
</dbReference>
<dbReference type="Gene3D" id="2.160.20.60">
    <property type="entry name" value="Glutamate synthase, alpha subunit, C-terminal domain"/>
    <property type="match status" value="1"/>
</dbReference>
<dbReference type="NCBIfam" id="NF008730">
    <property type="entry name" value="PRK11750.1"/>
    <property type="match status" value="1"/>
</dbReference>
<dbReference type="GO" id="GO:0006537">
    <property type="term" value="P:glutamate biosynthetic process"/>
    <property type="evidence" value="ECO:0007669"/>
    <property type="project" value="UniProtKB-KW"/>
</dbReference>
<evidence type="ECO:0000259" key="17">
    <source>
        <dbReference type="PROSITE" id="PS51278"/>
    </source>
</evidence>
<dbReference type="InterPro" id="IPR002489">
    <property type="entry name" value="Glu_synth_asu_C"/>
</dbReference>
<keyword evidence="19" id="KW-1185">Reference proteome</keyword>
<dbReference type="InterPro" id="IPR036485">
    <property type="entry name" value="Glu_synth_asu_C_sf"/>
</dbReference>
<evidence type="ECO:0000256" key="1">
    <source>
        <dbReference type="ARBA" id="ARBA00001917"/>
    </source>
</evidence>
<dbReference type="InterPro" id="IPR050711">
    <property type="entry name" value="ET-N_metabolism_enzyme"/>
</dbReference>
<dbReference type="OrthoDB" id="9758182at2"/>
<dbReference type="InterPro" id="IPR017932">
    <property type="entry name" value="GATase_2_dom"/>
</dbReference>
<dbReference type="InterPro" id="IPR006982">
    <property type="entry name" value="Glu_synth_centr_N"/>
</dbReference>
<dbReference type="GO" id="GO:0019676">
    <property type="term" value="P:ammonia assimilation cycle"/>
    <property type="evidence" value="ECO:0007669"/>
    <property type="project" value="TreeGrafter"/>
</dbReference>
<evidence type="ECO:0000256" key="16">
    <source>
        <dbReference type="ARBA" id="ARBA00029440"/>
    </source>
</evidence>
<dbReference type="Pfam" id="PF00310">
    <property type="entry name" value="GATase_2"/>
    <property type="match status" value="1"/>
</dbReference>
<dbReference type="PANTHER" id="PTHR11938:SF133">
    <property type="entry name" value="GLUTAMATE SYNTHASE (NADH)"/>
    <property type="match status" value="1"/>
</dbReference>
<keyword evidence="6" id="KW-0285">Flavoprotein</keyword>
<evidence type="ECO:0000256" key="4">
    <source>
        <dbReference type="ARBA" id="ARBA00009716"/>
    </source>
</evidence>
<dbReference type="Gene3D" id="3.60.20.10">
    <property type="entry name" value="Glutamine Phosphoribosylpyrophosphate, subunit 1, domain 1"/>
    <property type="match status" value="1"/>
</dbReference>
<keyword evidence="14" id="KW-0314">Glutamate biosynthesis</keyword>
<comment type="cofactor">
    <cofactor evidence="3">
        <name>FAD</name>
        <dbReference type="ChEBI" id="CHEBI:57692"/>
    </cofactor>
</comment>
<organism evidence="18 19">
    <name type="scientific">Thermogemmatispora tikiterensis</name>
    <dbReference type="NCBI Taxonomy" id="1825093"/>
    <lineage>
        <taxon>Bacteria</taxon>
        <taxon>Bacillati</taxon>
        <taxon>Chloroflexota</taxon>
        <taxon>Ktedonobacteria</taxon>
        <taxon>Thermogemmatisporales</taxon>
        <taxon>Thermogemmatisporaceae</taxon>
        <taxon>Thermogemmatispora</taxon>
    </lineage>
</organism>
<dbReference type="InterPro" id="IPR013785">
    <property type="entry name" value="Aldolase_TIM"/>
</dbReference>
<dbReference type="InterPro" id="IPR002932">
    <property type="entry name" value="Glu_synthdom"/>
</dbReference>
<dbReference type="SUPFAM" id="SSF69336">
    <property type="entry name" value="Alpha subunit of glutamate synthase, C-terminal domain"/>
    <property type="match status" value="1"/>
</dbReference>
<keyword evidence="11" id="KW-0560">Oxidoreductase</keyword>
<evidence type="ECO:0000256" key="7">
    <source>
        <dbReference type="ARBA" id="ARBA00022643"/>
    </source>
</evidence>
<keyword evidence="13" id="KW-0411">Iron-sulfur</keyword>
<dbReference type="Pfam" id="PF01493">
    <property type="entry name" value="GXGXG"/>
    <property type="match status" value="1"/>
</dbReference>
<evidence type="ECO:0000256" key="12">
    <source>
        <dbReference type="ARBA" id="ARBA00023004"/>
    </source>
</evidence>
<evidence type="ECO:0000256" key="11">
    <source>
        <dbReference type="ARBA" id="ARBA00023002"/>
    </source>
</evidence>
<evidence type="ECO:0000256" key="6">
    <source>
        <dbReference type="ARBA" id="ARBA00022630"/>
    </source>
</evidence>
<comment type="cofactor">
    <cofactor evidence="2">
        <name>[3Fe-4S] cluster</name>
        <dbReference type="ChEBI" id="CHEBI:21137"/>
    </cofactor>
</comment>
<dbReference type="GO" id="GO:0046872">
    <property type="term" value="F:metal ion binding"/>
    <property type="evidence" value="ECO:0007669"/>
    <property type="project" value="UniProtKB-KW"/>
</dbReference>
<keyword evidence="15" id="KW-0003">3Fe-4S</keyword>
<dbReference type="FunFam" id="2.160.20.60:FF:000001">
    <property type="entry name" value="Glutamate synthase, large subunit"/>
    <property type="match status" value="1"/>
</dbReference>
<name>A0A328VLS1_9CHLR</name>
<keyword evidence="7" id="KW-0288">FMN</keyword>
<gene>
    <name evidence="18" type="ORF">A4R35_11215</name>
</gene>
<dbReference type="CDD" id="cd02808">
    <property type="entry name" value="GltS_FMN"/>
    <property type="match status" value="1"/>
</dbReference>
<evidence type="ECO:0000313" key="18">
    <source>
        <dbReference type="EMBL" id="RAQ96104.1"/>
    </source>
</evidence>
<comment type="caution">
    <text evidence="18">The sequence shown here is derived from an EMBL/GenBank/DDBJ whole genome shotgun (WGS) entry which is preliminary data.</text>
</comment>
<evidence type="ECO:0000256" key="2">
    <source>
        <dbReference type="ARBA" id="ARBA00001927"/>
    </source>
</evidence>
<evidence type="ECO:0000256" key="15">
    <source>
        <dbReference type="ARBA" id="ARBA00023291"/>
    </source>
</evidence>
<keyword evidence="8" id="KW-0479">Metal-binding</keyword>
<dbReference type="FunFam" id="3.60.20.10:FF:000001">
    <property type="entry name" value="Glutamate synthase, large subunit"/>
    <property type="match status" value="1"/>
</dbReference>
<evidence type="ECO:0000256" key="8">
    <source>
        <dbReference type="ARBA" id="ARBA00022723"/>
    </source>
</evidence>
<dbReference type="PROSITE" id="PS51278">
    <property type="entry name" value="GATASE_TYPE_2"/>
    <property type="match status" value="1"/>
</dbReference>
<dbReference type="SUPFAM" id="SSF51395">
    <property type="entry name" value="FMN-linked oxidoreductases"/>
    <property type="match status" value="1"/>
</dbReference>
<dbReference type="Gene3D" id="3.20.20.70">
    <property type="entry name" value="Aldolase class I"/>
    <property type="match status" value="2"/>
</dbReference>
<keyword evidence="5" id="KW-0028">Amino-acid biosynthesis</keyword>
<keyword evidence="12" id="KW-0408">Iron</keyword>
<protein>
    <submittedName>
        <fullName evidence="18">Glutamate synthase subunit alpha</fullName>
    </submittedName>
</protein>
<dbReference type="InterPro" id="IPR029055">
    <property type="entry name" value="Ntn_hydrolases_N"/>
</dbReference>